<feature type="compositionally biased region" description="Basic and acidic residues" evidence="1">
    <location>
        <begin position="78"/>
        <end position="94"/>
    </location>
</feature>
<feature type="region of interest" description="Disordered" evidence="1">
    <location>
        <begin position="15"/>
        <end position="48"/>
    </location>
</feature>
<feature type="compositionally biased region" description="Polar residues" evidence="1">
    <location>
        <begin position="221"/>
        <end position="231"/>
    </location>
</feature>
<organism evidence="2 3">
    <name type="scientific">Gigaspora margarita</name>
    <dbReference type="NCBI Taxonomy" id="4874"/>
    <lineage>
        <taxon>Eukaryota</taxon>
        <taxon>Fungi</taxon>
        <taxon>Fungi incertae sedis</taxon>
        <taxon>Mucoromycota</taxon>
        <taxon>Glomeromycotina</taxon>
        <taxon>Glomeromycetes</taxon>
        <taxon>Diversisporales</taxon>
        <taxon>Gigasporaceae</taxon>
        <taxon>Gigaspora</taxon>
    </lineage>
</organism>
<proteinExistence type="predicted"/>
<feature type="region of interest" description="Disordered" evidence="1">
    <location>
        <begin position="78"/>
        <end position="148"/>
    </location>
</feature>
<comment type="caution">
    <text evidence="2">The sequence shown here is derived from an EMBL/GenBank/DDBJ whole genome shotgun (WGS) entry which is preliminary data.</text>
</comment>
<dbReference type="EMBL" id="CAJVQB010011761">
    <property type="protein sequence ID" value="CAG8750227.1"/>
    <property type="molecule type" value="Genomic_DNA"/>
</dbReference>
<evidence type="ECO:0000256" key="1">
    <source>
        <dbReference type="SAM" id="MobiDB-lite"/>
    </source>
</evidence>
<feature type="region of interest" description="Disordered" evidence="1">
    <location>
        <begin position="221"/>
        <end position="258"/>
    </location>
</feature>
<feature type="region of interest" description="Disordered" evidence="1">
    <location>
        <begin position="173"/>
        <end position="207"/>
    </location>
</feature>
<feature type="compositionally biased region" description="Polar residues" evidence="1">
    <location>
        <begin position="15"/>
        <end position="31"/>
    </location>
</feature>
<dbReference type="Proteomes" id="UP000789901">
    <property type="component" value="Unassembled WGS sequence"/>
</dbReference>
<feature type="compositionally biased region" description="Low complexity" evidence="1">
    <location>
        <begin position="182"/>
        <end position="192"/>
    </location>
</feature>
<reference evidence="2 3" key="1">
    <citation type="submission" date="2021-06" db="EMBL/GenBank/DDBJ databases">
        <authorList>
            <person name="Kallberg Y."/>
            <person name="Tangrot J."/>
            <person name="Rosling A."/>
        </authorList>
    </citation>
    <scope>NUCLEOTIDE SEQUENCE [LARGE SCALE GENOMIC DNA]</scope>
    <source>
        <strain evidence="2 3">120-4 pot B 10/14</strain>
    </source>
</reference>
<feature type="compositionally biased region" description="Polar residues" evidence="1">
    <location>
        <begin position="124"/>
        <end position="134"/>
    </location>
</feature>
<evidence type="ECO:0000313" key="2">
    <source>
        <dbReference type="EMBL" id="CAG8750227.1"/>
    </source>
</evidence>
<accession>A0ABN7VB18</accession>
<sequence length="372" mass="42178">MSYVYGEIKRDRTITNAQGVPSAGDITQSPARSPLMVPIEDHSDKDYSVSVNISQLKIEPKSQEEKETDKFLDAKFKESISNQIRDRNREKKLPAQDSKISYDTKSVSNGNTQKQILPKPYGTKSVSNGNTQKQILPKPIRNDPNDGYHSDGHIELDKKQIVNLKTAFSIEKDDQTKKTLPETEVSTTTTPSIQLSHTSNSENEISEVNSLLETEISIPTESIPLDSSQENNQDESKARNSASSKLPEAEDSSLETQVRVPQVNVSLTPSKLRSPISILPKDPEEKQKHVIKIVLERFPYLTLKHSFKYSNYFDFNRSVLCPLCNKNHKKENIRNYIEGEWGSGEYCGEKTYRLYCYINKYQNSIQIVTVKA</sequence>
<keyword evidence="3" id="KW-1185">Reference proteome</keyword>
<name>A0ABN7VB18_GIGMA</name>
<gene>
    <name evidence="2" type="ORF">GMARGA_LOCUS16302</name>
</gene>
<feature type="compositionally biased region" description="Polar residues" evidence="1">
    <location>
        <begin position="98"/>
        <end position="115"/>
    </location>
</feature>
<protein>
    <submittedName>
        <fullName evidence="2">18850_t:CDS:1</fullName>
    </submittedName>
</protein>
<evidence type="ECO:0000313" key="3">
    <source>
        <dbReference type="Proteomes" id="UP000789901"/>
    </source>
</evidence>